<feature type="signal peptide" evidence="10">
    <location>
        <begin position="1"/>
        <end position="21"/>
    </location>
</feature>
<dbReference type="NCBIfam" id="TIGR04057">
    <property type="entry name" value="SusC_RagA_signa"/>
    <property type="match status" value="1"/>
</dbReference>
<keyword evidence="5 9" id="KW-0798">TonB box</keyword>
<dbReference type="InterPro" id="IPR008969">
    <property type="entry name" value="CarboxyPept-like_regulatory"/>
</dbReference>
<evidence type="ECO:0000256" key="3">
    <source>
        <dbReference type="ARBA" id="ARBA00022452"/>
    </source>
</evidence>
<dbReference type="InterPro" id="IPR039426">
    <property type="entry name" value="TonB-dep_rcpt-like"/>
</dbReference>
<feature type="domain" description="TonB-dependent receptor plug" evidence="12">
    <location>
        <begin position="222"/>
        <end position="357"/>
    </location>
</feature>
<dbReference type="Gene3D" id="2.60.40.1120">
    <property type="entry name" value="Carboxypeptidase-like, regulatory domain"/>
    <property type="match status" value="1"/>
</dbReference>
<accession>A0ABT8L2K6</accession>
<dbReference type="PROSITE" id="PS52016">
    <property type="entry name" value="TONB_DEPENDENT_REC_3"/>
    <property type="match status" value="1"/>
</dbReference>
<dbReference type="InterPro" id="IPR037066">
    <property type="entry name" value="Plug_dom_sf"/>
</dbReference>
<sequence>MSVNFFAVIFCCGTFAGVLLAEDGNAQAKNIKEVMISLHLEKAEVKAILDAIEAKTEFRFSYLKETLTATKDHRLSLNATNQSVAFFLEKIAARTGLAFKQVNGIINVKMPRTSGLENPRGKKPKKLSEKIIDGKVTDETGEPLAGANILVKGTNQGTVTDIDGNYRLVLQNEESAILIFSYIGYLQQEVSVNGRAVIDISLSPDLTSLQGVTINAGYWSVDKREMTGNIAKVSANEIEQQQTTNPMQALQGRVPGVYIQQTNGTPGGAVNIQIRGQNSLRNLFNSGLDANRPLYLIDGVPFSFQTLSFSSTSGGILTPGIGSDPLTAINPADIESIEILKDADATAIYGSRGANGVVLITTKKGKAGKTKLDIDVSSGIGTVANRFDLLNTQQYLEMRNEAFFNDGIEPGSRDHDLNGNWDENRFTDWQEEMIGGTANITNAQISLSGGNANTTFLFSGTYKKQTNVFPGDFRYLKGTGHMALNHISSDNKLTASFSVSYTADNNNQPRSDLTDKTFQLAPNAPALYNEDGSLNWENSTWTNPLSDLERTFEGKTHTLISNGVLAYEIVPGLQIKTNLGLTNMQSDELLKMPSTAFDPAFGRTSANAIAFLSGGNLRTWIVEPQVSWKKEINQGKLEVQVGATFQRQLRDAEDNMAIGFPSDALIGNIPSASRFIPRNFQKSEYKYNAIFARVNYNWKGRYIVNLTGRRDGSSRFGPGKQFANFGAVGAAWIFSNEAFVQNGLPFLSFGKLRTSYGTTGNDQIGNYEFLDTYQNSASYQGVAGLAPTRLFNPDFAWEVNKKFEVGLELGFLEDKISISGSYYHNRSSNQLVGIPMPATTGFNTLNANLEATVQNTGLELELSTINFKSNQFEWTTGFNLTIPRNELVSFPGLETSTFASEYVVGESLFIEKVFQYEGVDPETGIFQFKDFDGDGEITRSGDREAVKEITQDYFGGLNNSLKWRNFQLDFFFQFVKQSGFNLRRFLATIGGNLNQPSFVLDRWQREGDIAEIQRFSTGRGADRRALSTALLNYRTSDVSIGDASFIRLRNLSLSYLLRENLIPGVSGRIYLQGQNLLTITNYEGLDPENQTPQRLPPLRVFMLGIQLTL</sequence>
<dbReference type="InterPro" id="IPR012910">
    <property type="entry name" value="Plug_dom"/>
</dbReference>
<reference evidence="13" key="1">
    <citation type="submission" date="2023-06" db="EMBL/GenBank/DDBJ databases">
        <title>Genomic of Agaribacillus aureum.</title>
        <authorList>
            <person name="Wang G."/>
        </authorList>
    </citation>
    <scope>NUCLEOTIDE SEQUENCE</scope>
    <source>
        <strain evidence="13">BMA12</strain>
    </source>
</reference>
<keyword evidence="7 8" id="KW-0998">Cell outer membrane</keyword>
<proteinExistence type="inferred from homology"/>
<dbReference type="Proteomes" id="UP001172083">
    <property type="component" value="Unassembled WGS sequence"/>
</dbReference>
<dbReference type="Gene3D" id="2.40.170.20">
    <property type="entry name" value="TonB-dependent receptor, beta-barrel domain"/>
    <property type="match status" value="1"/>
</dbReference>
<evidence type="ECO:0000313" key="13">
    <source>
        <dbReference type="EMBL" id="MDN5211969.1"/>
    </source>
</evidence>
<keyword evidence="6 8" id="KW-0472">Membrane</keyword>
<keyword evidence="14" id="KW-1185">Reference proteome</keyword>
<dbReference type="SUPFAM" id="SSF49464">
    <property type="entry name" value="Carboxypeptidase regulatory domain-like"/>
    <property type="match status" value="1"/>
</dbReference>
<keyword evidence="2 8" id="KW-0813">Transport</keyword>
<gene>
    <name evidence="13" type="ORF">QQ020_07895</name>
</gene>
<dbReference type="Pfam" id="PF13715">
    <property type="entry name" value="CarbopepD_reg_2"/>
    <property type="match status" value="1"/>
</dbReference>
<keyword evidence="10" id="KW-0732">Signal</keyword>
<evidence type="ECO:0000259" key="11">
    <source>
        <dbReference type="Pfam" id="PF00593"/>
    </source>
</evidence>
<dbReference type="InterPro" id="IPR023996">
    <property type="entry name" value="TonB-dep_OMP_SusC/RagA"/>
</dbReference>
<dbReference type="Pfam" id="PF07715">
    <property type="entry name" value="Plug"/>
    <property type="match status" value="1"/>
</dbReference>
<evidence type="ECO:0000256" key="8">
    <source>
        <dbReference type="PROSITE-ProRule" id="PRU01360"/>
    </source>
</evidence>
<feature type="domain" description="TonB-dependent receptor-like beta-barrel" evidence="11">
    <location>
        <begin position="501"/>
        <end position="880"/>
    </location>
</feature>
<evidence type="ECO:0000259" key="12">
    <source>
        <dbReference type="Pfam" id="PF07715"/>
    </source>
</evidence>
<name>A0ABT8L2K6_9BACT</name>
<evidence type="ECO:0000256" key="1">
    <source>
        <dbReference type="ARBA" id="ARBA00004571"/>
    </source>
</evidence>
<organism evidence="13 14">
    <name type="scientific">Agaribacillus aureus</name>
    <dbReference type="NCBI Taxonomy" id="3051825"/>
    <lineage>
        <taxon>Bacteria</taxon>
        <taxon>Pseudomonadati</taxon>
        <taxon>Bacteroidota</taxon>
        <taxon>Cytophagia</taxon>
        <taxon>Cytophagales</taxon>
        <taxon>Splendidivirgaceae</taxon>
        <taxon>Agaribacillus</taxon>
    </lineage>
</organism>
<keyword evidence="4 8" id="KW-0812">Transmembrane</keyword>
<dbReference type="InterPro" id="IPR036942">
    <property type="entry name" value="Beta-barrel_TonB_sf"/>
</dbReference>
<evidence type="ECO:0000313" key="14">
    <source>
        <dbReference type="Proteomes" id="UP001172083"/>
    </source>
</evidence>
<keyword evidence="3 8" id="KW-1134">Transmembrane beta strand</keyword>
<dbReference type="InterPro" id="IPR000531">
    <property type="entry name" value="Beta-barrel_TonB"/>
</dbReference>
<evidence type="ECO:0000256" key="5">
    <source>
        <dbReference type="ARBA" id="ARBA00023077"/>
    </source>
</evidence>
<comment type="similarity">
    <text evidence="8 9">Belongs to the TonB-dependent receptor family.</text>
</comment>
<evidence type="ECO:0000256" key="10">
    <source>
        <dbReference type="SAM" id="SignalP"/>
    </source>
</evidence>
<evidence type="ECO:0000256" key="4">
    <source>
        <dbReference type="ARBA" id="ARBA00022692"/>
    </source>
</evidence>
<comment type="subcellular location">
    <subcellularLocation>
        <location evidence="1 8">Cell outer membrane</location>
        <topology evidence="1 8">Multi-pass membrane protein</topology>
    </subcellularLocation>
</comment>
<dbReference type="Pfam" id="PF00593">
    <property type="entry name" value="TonB_dep_Rec_b-barrel"/>
    <property type="match status" value="1"/>
</dbReference>
<protein>
    <submittedName>
        <fullName evidence="13">SusC/RagA family TonB-linked outer membrane protein</fullName>
    </submittedName>
</protein>
<dbReference type="InterPro" id="IPR023997">
    <property type="entry name" value="TonB-dep_OMP_SusC/RagA_CS"/>
</dbReference>
<evidence type="ECO:0000256" key="6">
    <source>
        <dbReference type="ARBA" id="ARBA00023136"/>
    </source>
</evidence>
<evidence type="ECO:0000256" key="9">
    <source>
        <dbReference type="RuleBase" id="RU003357"/>
    </source>
</evidence>
<feature type="chain" id="PRO_5046155965" evidence="10">
    <location>
        <begin position="22"/>
        <end position="1109"/>
    </location>
</feature>
<dbReference type="SUPFAM" id="SSF56935">
    <property type="entry name" value="Porins"/>
    <property type="match status" value="1"/>
</dbReference>
<dbReference type="Gene3D" id="2.170.130.10">
    <property type="entry name" value="TonB-dependent receptor, plug domain"/>
    <property type="match status" value="1"/>
</dbReference>
<dbReference type="RefSeq" id="WP_346757296.1">
    <property type="nucleotide sequence ID" value="NZ_JAUJEB010000001.1"/>
</dbReference>
<dbReference type="EMBL" id="JAUJEB010000001">
    <property type="protein sequence ID" value="MDN5211969.1"/>
    <property type="molecule type" value="Genomic_DNA"/>
</dbReference>
<dbReference type="NCBIfam" id="TIGR04056">
    <property type="entry name" value="OMP_RagA_SusC"/>
    <property type="match status" value="1"/>
</dbReference>
<evidence type="ECO:0000256" key="2">
    <source>
        <dbReference type="ARBA" id="ARBA00022448"/>
    </source>
</evidence>
<evidence type="ECO:0000256" key="7">
    <source>
        <dbReference type="ARBA" id="ARBA00023237"/>
    </source>
</evidence>
<comment type="caution">
    <text evidence="13">The sequence shown here is derived from an EMBL/GenBank/DDBJ whole genome shotgun (WGS) entry which is preliminary data.</text>
</comment>